<dbReference type="GO" id="GO:0004077">
    <property type="term" value="F:biotin--[biotin carboxyl-carrier protein] ligase activity"/>
    <property type="evidence" value="ECO:0007669"/>
    <property type="project" value="UniProtKB-EC"/>
</dbReference>
<dbReference type="PROSITE" id="PS51733">
    <property type="entry name" value="BPL_LPL_CATALYTIC"/>
    <property type="match status" value="1"/>
</dbReference>
<evidence type="ECO:0000256" key="1">
    <source>
        <dbReference type="ARBA" id="ARBA00022598"/>
    </source>
</evidence>
<dbReference type="NCBIfam" id="TIGR00121">
    <property type="entry name" value="birA_ligase"/>
    <property type="match status" value="1"/>
</dbReference>
<dbReference type="GO" id="GO:0005737">
    <property type="term" value="C:cytoplasm"/>
    <property type="evidence" value="ECO:0007669"/>
    <property type="project" value="TreeGrafter"/>
</dbReference>
<dbReference type="InterPro" id="IPR045864">
    <property type="entry name" value="aa-tRNA-synth_II/BPL/LPL"/>
</dbReference>
<dbReference type="CDD" id="cd16442">
    <property type="entry name" value="BPL"/>
    <property type="match status" value="1"/>
</dbReference>
<name>A0A3P3XF83_9SPIR</name>
<dbReference type="PANTHER" id="PTHR12835:SF5">
    <property type="entry name" value="BIOTIN--PROTEIN LIGASE"/>
    <property type="match status" value="1"/>
</dbReference>
<gene>
    <name evidence="6" type="ORF">SPIROBIBN47_10056</name>
</gene>
<dbReference type="InterPro" id="IPR003142">
    <property type="entry name" value="BPL_C"/>
</dbReference>
<dbReference type="InterPro" id="IPR004408">
    <property type="entry name" value="Biotin_CoA_COase_ligase"/>
</dbReference>
<keyword evidence="1 6" id="KW-0436">Ligase</keyword>
<keyword evidence="2" id="KW-0092">Biotin</keyword>
<feature type="domain" description="BPL/LPL catalytic" evidence="5">
    <location>
        <begin position="1"/>
        <end position="176"/>
    </location>
</feature>
<evidence type="ECO:0000256" key="4">
    <source>
        <dbReference type="ARBA" id="ARBA00047846"/>
    </source>
</evidence>
<evidence type="ECO:0000259" key="5">
    <source>
        <dbReference type="PROSITE" id="PS51733"/>
    </source>
</evidence>
<reference evidence="6" key="1">
    <citation type="submission" date="2017-02" db="EMBL/GenBank/DDBJ databases">
        <authorList>
            <person name="Regsiter A."/>
            <person name="William W."/>
        </authorList>
    </citation>
    <scope>NUCLEOTIDE SEQUENCE</scope>
    <source>
        <strain evidence="6">Bib</strain>
    </source>
</reference>
<comment type="catalytic activity">
    <reaction evidence="4">
        <text>biotin + L-lysyl-[protein] + ATP = N(6)-biotinyl-L-lysyl-[protein] + AMP + diphosphate + H(+)</text>
        <dbReference type="Rhea" id="RHEA:11756"/>
        <dbReference type="Rhea" id="RHEA-COMP:9752"/>
        <dbReference type="Rhea" id="RHEA-COMP:10505"/>
        <dbReference type="ChEBI" id="CHEBI:15378"/>
        <dbReference type="ChEBI" id="CHEBI:29969"/>
        <dbReference type="ChEBI" id="CHEBI:30616"/>
        <dbReference type="ChEBI" id="CHEBI:33019"/>
        <dbReference type="ChEBI" id="CHEBI:57586"/>
        <dbReference type="ChEBI" id="CHEBI:83144"/>
        <dbReference type="ChEBI" id="CHEBI:456215"/>
        <dbReference type="EC" id="6.3.4.15"/>
    </reaction>
</comment>
<dbReference type="SUPFAM" id="SSF55681">
    <property type="entry name" value="Class II aaRS and biotin synthetases"/>
    <property type="match status" value="1"/>
</dbReference>
<evidence type="ECO:0000313" key="6">
    <source>
        <dbReference type="EMBL" id="SLM09761.1"/>
    </source>
</evidence>
<dbReference type="AlphaFoldDB" id="A0A3P3XF83"/>
<evidence type="ECO:0000256" key="2">
    <source>
        <dbReference type="ARBA" id="ARBA00023267"/>
    </source>
</evidence>
<organism evidence="6">
    <name type="scientific">uncultured spirochete</name>
    <dbReference type="NCBI Taxonomy" id="156406"/>
    <lineage>
        <taxon>Bacteria</taxon>
        <taxon>Pseudomonadati</taxon>
        <taxon>Spirochaetota</taxon>
        <taxon>Spirochaetia</taxon>
        <taxon>Spirochaetales</taxon>
        <taxon>environmental samples</taxon>
    </lineage>
</organism>
<dbReference type="EMBL" id="FWDM01000001">
    <property type="protein sequence ID" value="SLM09761.1"/>
    <property type="molecule type" value="Genomic_DNA"/>
</dbReference>
<dbReference type="InterPro" id="IPR004143">
    <property type="entry name" value="BPL_LPL_catalytic"/>
</dbReference>
<accession>A0A3P3XF83</accession>
<dbReference type="Gene3D" id="3.30.930.10">
    <property type="entry name" value="Bira Bifunctional Protein, Domain 2"/>
    <property type="match status" value="1"/>
</dbReference>
<dbReference type="Pfam" id="PF02237">
    <property type="entry name" value="BPL_C"/>
    <property type="match status" value="1"/>
</dbReference>
<evidence type="ECO:0000256" key="3">
    <source>
        <dbReference type="ARBA" id="ARBA00024227"/>
    </source>
</evidence>
<proteinExistence type="predicted"/>
<sequence>MFSLPVVSSTMDEARRIAEEGFPGAALVRADTQSAGRGRLAGRQWVDAPGSSLLVTMLMPSDFRTVEALPLRAGLGILRALESDTGKSLLLKWPNDVLAPPRWGKLCGILCENSKGRVLIGFGINIKKSAHARANPSFPAASIEELCGFVPSAFSDLDAAAQRVARSIMKALQDSGWHEAYESCLWARGSSVQFDAGHPDAPKRIEGILEGVDDEGKLILRVAGQRKTFASGELSHLRSI</sequence>
<dbReference type="PANTHER" id="PTHR12835">
    <property type="entry name" value="BIOTIN PROTEIN LIGASE"/>
    <property type="match status" value="1"/>
</dbReference>
<protein>
    <recommendedName>
        <fullName evidence="3">biotin--[biotin carboxyl-carrier protein] ligase</fullName>
        <ecNumber evidence="3">6.3.4.15</ecNumber>
    </recommendedName>
</protein>
<dbReference type="EC" id="6.3.4.15" evidence="3"/>
<dbReference type="Gene3D" id="2.30.30.100">
    <property type="match status" value="1"/>
</dbReference>
<dbReference type="Pfam" id="PF03099">
    <property type="entry name" value="BPL_LplA_LipB"/>
    <property type="match status" value="1"/>
</dbReference>